<feature type="region of interest" description="Disordered" evidence="1">
    <location>
        <begin position="76"/>
        <end position="176"/>
    </location>
</feature>
<keyword evidence="3" id="KW-1185">Reference proteome</keyword>
<evidence type="ECO:0000256" key="1">
    <source>
        <dbReference type="SAM" id="MobiDB-lite"/>
    </source>
</evidence>
<comment type="caution">
    <text evidence="2">The sequence shown here is derived from an EMBL/GenBank/DDBJ whole genome shotgun (WGS) entry which is preliminary data.</text>
</comment>
<evidence type="ECO:0000313" key="3">
    <source>
        <dbReference type="Proteomes" id="UP000499080"/>
    </source>
</evidence>
<dbReference type="AlphaFoldDB" id="A0A4Y2S5L0"/>
<protein>
    <submittedName>
        <fullName evidence="2">Uncharacterized protein</fullName>
    </submittedName>
</protein>
<reference evidence="2 3" key="1">
    <citation type="journal article" date="2019" name="Sci. Rep.">
        <title>Orb-weaving spider Araneus ventricosus genome elucidates the spidroin gene catalogue.</title>
        <authorList>
            <person name="Kono N."/>
            <person name="Nakamura H."/>
            <person name="Ohtoshi R."/>
            <person name="Moran D.A.P."/>
            <person name="Shinohara A."/>
            <person name="Yoshida Y."/>
            <person name="Fujiwara M."/>
            <person name="Mori M."/>
            <person name="Tomita M."/>
            <person name="Arakawa K."/>
        </authorList>
    </citation>
    <scope>NUCLEOTIDE SEQUENCE [LARGE SCALE GENOMIC DNA]</scope>
</reference>
<sequence length="198" mass="21089">MAINVLIRITKLPISTSDKSCFLFCTGGIRVGIQPRQLHLLSHQPAPVYRVGERGVSAGARLCGRPRLLLLHGGGPPVQPPHRRLQPGHRRPPAIAGRPAAEAPQAQPAGVGRRALREFRAQPARARRHRGPDEGLGALLLPHGAGGGGLHQRHQGLPQGGTQGAPAQAHHGSGITVQERGECSPCYLKLSYFLSNQI</sequence>
<feature type="compositionally biased region" description="Basic residues" evidence="1">
    <location>
        <begin position="81"/>
        <end position="92"/>
    </location>
</feature>
<feature type="compositionally biased region" description="Low complexity" evidence="1">
    <location>
        <begin position="93"/>
        <end position="110"/>
    </location>
</feature>
<evidence type="ECO:0000313" key="2">
    <source>
        <dbReference type="EMBL" id="GBN82490.1"/>
    </source>
</evidence>
<gene>
    <name evidence="2" type="ORF">AVEN_217362_1</name>
</gene>
<dbReference type="EMBL" id="BGPR01019629">
    <property type="protein sequence ID" value="GBN82490.1"/>
    <property type="molecule type" value="Genomic_DNA"/>
</dbReference>
<proteinExistence type="predicted"/>
<accession>A0A4Y2S5L0</accession>
<name>A0A4Y2S5L0_ARAVE</name>
<dbReference type="Proteomes" id="UP000499080">
    <property type="component" value="Unassembled WGS sequence"/>
</dbReference>
<organism evidence="2 3">
    <name type="scientific">Araneus ventricosus</name>
    <name type="common">Orbweaver spider</name>
    <name type="synonym">Epeira ventricosa</name>
    <dbReference type="NCBI Taxonomy" id="182803"/>
    <lineage>
        <taxon>Eukaryota</taxon>
        <taxon>Metazoa</taxon>
        <taxon>Ecdysozoa</taxon>
        <taxon>Arthropoda</taxon>
        <taxon>Chelicerata</taxon>
        <taxon>Arachnida</taxon>
        <taxon>Araneae</taxon>
        <taxon>Araneomorphae</taxon>
        <taxon>Entelegynae</taxon>
        <taxon>Araneoidea</taxon>
        <taxon>Araneidae</taxon>
        <taxon>Araneus</taxon>
    </lineage>
</organism>